<dbReference type="HOGENOM" id="CLU_333035_0_0_1"/>
<name>H3H0Q1_PHYRM</name>
<evidence type="ECO:0000256" key="1">
    <source>
        <dbReference type="SAM" id="Coils"/>
    </source>
</evidence>
<dbReference type="OMA" id="RIDSAMQ"/>
<accession>H3H0Q1</accession>
<reference evidence="3" key="2">
    <citation type="submission" date="2015-06" db="UniProtKB">
        <authorList>
            <consortium name="EnsemblProtists"/>
        </authorList>
    </citation>
    <scope>IDENTIFICATION</scope>
    <source>
        <strain evidence="3">Pr102</strain>
    </source>
</reference>
<dbReference type="VEuPathDB" id="FungiDB:KRP23_4004"/>
<dbReference type="EnsemblProtists" id="Phyra83751">
    <property type="protein sequence ID" value="Phyra83751"/>
    <property type="gene ID" value="Phyra83751"/>
</dbReference>
<dbReference type="AlphaFoldDB" id="H3H0Q1"/>
<feature type="region of interest" description="Disordered" evidence="2">
    <location>
        <begin position="47"/>
        <end position="128"/>
    </location>
</feature>
<feature type="coiled-coil region" evidence="1">
    <location>
        <begin position="547"/>
        <end position="574"/>
    </location>
</feature>
<feature type="compositionally biased region" description="Basic and acidic residues" evidence="2">
    <location>
        <begin position="192"/>
        <end position="201"/>
    </location>
</feature>
<evidence type="ECO:0000256" key="2">
    <source>
        <dbReference type="SAM" id="MobiDB-lite"/>
    </source>
</evidence>
<keyword evidence="1" id="KW-0175">Coiled coil</keyword>
<feature type="region of interest" description="Disordered" evidence="2">
    <location>
        <begin position="291"/>
        <end position="312"/>
    </location>
</feature>
<evidence type="ECO:0000313" key="3">
    <source>
        <dbReference type="EnsemblProtists" id="Phyra83751"/>
    </source>
</evidence>
<protein>
    <submittedName>
        <fullName evidence="3">Uncharacterized protein</fullName>
    </submittedName>
</protein>
<dbReference type="InParanoid" id="H3H0Q1"/>
<reference evidence="4" key="1">
    <citation type="journal article" date="2006" name="Science">
        <title>Phytophthora genome sequences uncover evolutionary origins and mechanisms of pathogenesis.</title>
        <authorList>
            <person name="Tyler B.M."/>
            <person name="Tripathy S."/>
            <person name="Zhang X."/>
            <person name="Dehal P."/>
            <person name="Jiang R.H."/>
            <person name="Aerts A."/>
            <person name="Arredondo F.D."/>
            <person name="Baxter L."/>
            <person name="Bensasson D."/>
            <person name="Beynon J.L."/>
            <person name="Chapman J."/>
            <person name="Damasceno C.M."/>
            <person name="Dorrance A.E."/>
            <person name="Dou D."/>
            <person name="Dickerman A.W."/>
            <person name="Dubchak I.L."/>
            <person name="Garbelotto M."/>
            <person name="Gijzen M."/>
            <person name="Gordon S.G."/>
            <person name="Govers F."/>
            <person name="Grunwald N.J."/>
            <person name="Huang W."/>
            <person name="Ivors K.L."/>
            <person name="Jones R.W."/>
            <person name="Kamoun S."/>
            <person name="Krampis K."/>
            <person name="Lamour K.H."/>
            <person name="Lee M.K."/>
            <person name="McDonald W.H."/>
            <person name="Medina M."/>
            <person name="Meijer H.J."/>
            <person name="Nordberg E.K."/>
            <person name="Maclean D.J."/>
            <person name="Ospina-Giraldo M.D."/>
            <person name="Morris P.F."/>
            <person name="Phuntumart V."/>
            <person name="Putnam N.H."/>
            <person name="Rash S."/>
            <person name="Rose J.K."/>
            <person name="Sakihama Y."/>
            <person name="Salamov A.A."/>
            <person name="Savidor A."/>
            <person name="Scheuring C.F."/>
            <person name="Smith B.M."/>
            <person name="Sobral B.W."/>
            <person name="Terry A."/>
            <person name="Torto-Alalibo T.A."/>
            <person name="Win J."/>
            <person name="Xu Z."/>
            <person name="Zhang H."/>
            <person name="Grigoriev I.V."/>
            <person name="Rokhsar D.S."/>
            <person name="Boore J.L."/>
        </authorList>
    </citation>
    <scope>NUCLEOTIDE SEQUENCE [LARGE SCALE GENOMIC DNA]</scope>
    <source>
        <strain evidence="4">Pr102</strain>
    </source>
</reference>
<sequence>MNSPPKSAASSSSGLPLRQLRWRALPPVDVLDECHWLVTLDARNANRARKARQGEHHKPQLPGETPTKELSDLYKQKSPYRQPLRRPKPPAPSPGSPAQRAAKSILKLKEGLSRLDGTNRTPETHDETHDELIDTTIDGLAQQHVHQQTSTSRLIDPSLKDNGPILRVRSPSPSKAKTLLRSPSRKKKKRPPTREERDLAEKQARLETWLKANPDASPANSIENGARAYDTSSLYSIEVSARIESTMQCRGPLESGVRLWDDPVRSLLAAEMTSESVFGGQVPTRALAFQSPQAESPPRATADAKTETQVGVSPPKLALVDPEREEQLLNAVEPTIADEHDEDVPAHEAKPQLSEHARKVFNAAHRQAADGDVAGALATLEDGIRQSLSTSQAHLDAASGSNGVGFNYSALAHASATKLQLFYRSRHRRRVNRLIFLQRQWRWWHARRRVLSSVQYAHTQAMVIQRRYRPWYRHITQVRSAVRIQRCFRVFESQKFTIRFRQVCRLLLARKARRWRLTTRMWMVGKWVLLWRRQRRRIALVQGLWRRLGARAQLETLLAQVQAVERERRAREDEFVAAKLDKARLCFREFLTSTRRGRELVRWQAEKPWLRFRRLRHDTRQWDELPLSKKIDAVARVLPGRSFRGLHQRALCQMLVGKSEQLPALPKLLKVSVEELGLLAAPVAISDKPKLIEAVGCCACCPWLSSVRDKLKQTHMDLSRRAATLWWSLATYPKEYCAARIWHLRKRRRDQARQQLEDDCARLLATVLRVWFRRIDIESDVPPYSCEWCSEAFGTSREYFAHGKCGAARARAEAEWTELSSDVKFSRRNKWRLWRQSHTTPPKTHG</sequence>
<keyword evidence="4" id="KW-1185">Reference proteome</keyword>
<feature type="region of interest" description="Disordered" evidence="2">
    <location>
        <begin position="142"/>
        <end position="201"/>
    </location>
</feature>
<dbReference type="EMBL" id="DS566092">
    <property type="status" value="NOT_ANNOTATED_CDS"/>
    <property type="molecule type" value="Genomic_DNA"/>
</dbReference>
<organism evidence="3 4">
    <name type="scientific">Phytophthora ramorum</name>
    <name type="common">Sudden oak death agent</name>
    <dbReference type="NCBI Taxonomy" id="164328"/>
    <lineage>
        <taxon>Eukaryota</taxon>
        <taxon>Sar</taxon>
        <taxon>Stramenopiles</taxon>
        <taxon>Oomycota</taxon>
        <taxon>Peronosporomycetes</taxon>
        <taxon>Peronosporales</taxon>
        <taxon>Peronosporaceae</taxon>
        <taxon>Phytophthora</taxon>
    </lineage>
</organism>
<dbReference type="Proteomes" id="UP000005238">
    <property type="component" value="Unassembled WGS sequence"/>
</dbReference>
<evidence type="ECO:0000313" key="4">
    <source>
        <dbReference type="Proteomes" id="UP000005238"/>
    </source>
</evidence>
<feature type="compositionally biased region" description="Basic and acidic residues" evidence="2">
    <location>
        <begin position="66"/>
        <end position="75"/>
    </location>
</feature>
<dbReference type="eggNOG" id="ENOG502SGV0">
    <property type="taxonomic scope" value="Eukaryota"/>
</dbReference>
<feature type="compositionally biased region" description="Polar residues" evidence="2">
    <location>
        <begin position="144"/>
        <end position="153"/>
    </location>
</feature>
<dbReference type="VEuPathDB" id="FungiDB:KRP22_2746"/>
<proteinExistence type="predicted"/>